<gene>
    <name evidence="24" type="ORF">SADUNF_Sadunf05G0023000</name>
</gene>
<dbReference type="InterPro" id="IPR036388">
    <property type="entry name" value="WH-like_DNA-bd_sf"/>
</dbReference>
<evidence type="ECO:0000256" key="6">
    <source>
        <dbReference type="ARBA" id="ARBA00022527"/>
    </source>
</evidence>
<evidence type="ECO:0000256" key="16">
    <source>
        <dbReference type="ARBA" id="ARBA00047899"/>
    </source>
</evidence>
<feature type="region of interest" description="Disordered" evidence="20">
    <location>
        <begin position="147"/>
        <end position="198"/>
    </location>
</feature>
<dbReference type="SUPFAM" id="SSF103473">
    <property type="entry name" value="MFS general substrate transporter"/>
    <property type="match status" value="2"/>
</dbReference>
<evidence type="ECO:0000256" key="19">
    <source>
        <dbReference type="SAM" id="Coils"/>
    </source>
</evidence>
<comment type="catalytic activity">
    <reaction evidence="17">
        <text>L-seryl-[protein] + ATP = O-phospho-L-seryl-[protein] + ADP + H(+)</text>
        <dbReference type="Rhea" id="RHEA:17989"/>
        <dbReference type="Rhea" id="RHEA-COMP:9863"/>
        <dbReference type="Rhea" id="RHEA-COMP:11604"/>
        <dbReference type="ChEBI" id="CHEBI:15378"/>
        <dbReference type="ChEBI" id="CHEBI:29999"/>
        <dbReference type="ChEBI" id="CHEBI:30616"/>
        <dbReference type="ChEBI" id="CHEBI:83421"/>
        <dbReference type="ChEBI" id="CHEBI:456216"/>
        <dbReference type="EC" id="2.7.11.1"/>
    </reaction>
</comment>
<feature type="transmembrane region" description="Helical" evidence="21">
    <location>
        <begin position="1764"/>
        <end position="1784"/>
    </location>
</feature>
<dbReference type="Pfam" id="PF03501">
    <property type="entry name" value="S10_plectin"/>
    <property type="match status" value="2"/>
</dbReference>
<dbReference type="EC" id="2.7.11.1" evidence="4"/>
<feature type="compositionally biased region" description="Acidic residues" evidence="20">
    <location>
        <begin position="460"/>
        <end position="469"/>
    </location>
</feature>
<feature type="transmembrane region" description="Helical" evidence="21">
    <location>
        <begin position="1791"/>
        <end position="1812"/>
    </location>
</feature>
<keyword evidence="15" id="KW-0687">Ribonucleoprotein</keyword>
<keyword evidence="9 18" id="KW-0547">Nucleotide-binding</keyword>
<dbReference type="InterPro" id="IPR037447">
    <property type="entry name" value="Ribosomal_eS10"/>
</dbReference>
<feature type="transmembrane region" description="Helical" evidence="21">
    <location>
        <begin position="1855"/>
        <end position="1874"/>
    </location>
</feature>
<dbReference type="Proteomes" id="UP000657918">
    <property type="component" value="Unassembled WGS sequence"/>
</dbReference>
<dbReference type="GO" id="GO:0003735">
    <property type="term" value="F:structural constituent of ribosome"/>
    <property type="evidence" value="ECO:0007669"/>
    <property type="project" value="TreeGrafter"/>
</dbReference>
<dbReference type="InterPro" id="IPR017441">
    <property type="entry name" value="Protein_kinase_ATP_BS"/>
</dbReference>
<dbReference type="InterPro" id="IPR044775">
    <property type="entry name" value="MFS_ERD6/Tret1-like"/>
</dbReference>
<feature type="transmembrane region" description="Helical" evidence="21">
    <location>
        <begin position="1666"/>
        <end position="1687"/>
    </location>
</feature>
<evidence type="ECO:0000256" key="17">
    <source>
        <dbReference type="ARBA" id="ARBA00048679"/>
    </source>
</evidence>
<dbReference type="GO" id="GO:0016020">
    <property type="term" value="C:membrane"/>
    <property type="evidence" value="ECO:0007669"/>
    <property type="project" value="UniProtKB-SubCell"/>
</dbReference>
<feature type="transmembrane region" description="Helical" evidence="21">
    <location>
        <begin position="1699"/>
        <end position="1718"/>
    </location>
</feature>
<dbReference type="PROSITE" id="PS50011">
    <property type="entry name" value="PROTEIN_KINASE_DOM"/>
    <property type="match status" value="1"/>
</dbReference>
<dbReference type="PROSITE" id="PS00108">
    <property type="entry name" value="PROTEIN_KINASE_ST"/>
    <property type="match status" value="1"/>
</dbReference>
<feature type="transmembrane region" description="Helical" evidence="21">
    <location>
        <begin position="1486"/>
        <end position="1504"/>
    </location>
</feature>
<sequence>MTSRLSRVSKSPAFHRTEGKSFSHLRISKKRKGLTSRNHGNLSLSPSQHISRCLRILFQKRTEEKSPSTSFKGVCYAKKYFNLAKHPEIDVPNLQVIKLMQSFKSKEYVRETFAWMYYYWYLTIDGIEFLRTYLNLPSEIVPATLLKQSKPASGRPSGGPPGDLPRDPPRFEGDRPRFGDRDGYRGGPRGGEGGEKGGAAADYQPAFRMAHKGLQYKSNLIGMVREFKSANITESLKMELMKTPFWTLIESMLEGTIDKHICRKSDLSICKILQTYNKNEEVFKIKGKDIKIYAEDIRLIFGIRDGNIQIDVNKHKAARMRNKTTFETRCFPKVERLTKREINNAFTRLNNIESKNLSDTNVQDMCRVLVLKLLVSLFLPNNGSNLPFAYLEYVEDLESIAEYNWADHIFDFFKKSLDEKEASEVIGCVMTIPFSAVYFEPTEKEIELLGDQRVVELLEEEEREEETNMEEAAFSAEHEDSKDKKINELEYEKQKLKDQLQKAKEKIEKQQVEYMGIIGALNKQNAQLELRVKDLEDQITKANFEMAEKRDKTNKELFLEVLETRPIKRKQIEKVFHVALLLALSGFCFQSANCLEISKGNLFEASCPLNYNVIRELVSKARPKHSFIDLPHQCQFVPDGIRFVRSEYLRTNGSFVPPPDTFQACWKSYRNVILEVSDGLDIQFGCGYQAGWISKGCMNITSVAQFEIKFPESKLQEMKLYCNQSLDDDLACGSCTEKLSSLGNLYLRDPQPENASDCKGYLFMYAAAIANQFGPTDSRTAKCLFRLEYSVKSSANKQHKAVIAGIAVGSVFGVLGGFIAVCFRWKLHRKSDKEKISPDVEEASLSPGFGFHSRSTNIVKFNIEEIRKATMNFSIHNIIGKGGYGNVYKGTLPDGSEVAFKRFKNCSASGDTTFAHEVEIIASVKHVNLVALRGYCTTTVPPEAHQRVIVCDLMHNGSLYNHLFEPGKTKLSWPIRQKIAIGTARGLAYLHSGVHPAIIHRDIKASNILLDENFEAKVADFGLARFNSQGVTHLSTRVAGTLGYVAPEYALYGTEGRGLDIIEDNLPELGLPRVMEQYVHIALISAHPVLQARPTMDQIVNMLETSMPLPSNLEPYIASCLQYGNLQYQLKFPLLSSLPKGRATLISAESKNERGLRLATMIIPEKNRREISKYLFQEGVCYAKKDFNLAKHPEIDVPNLQVIKLMQSFKSKEYVRETFAWMYYYWYLTNDGIEFLRTYLNLPSEIVPATLKKQSKPAGGRPFGGPPGDRPRGPPRFEGDRPRFGDRDGYRGGPRGGEGGEKGGAPADYQPAFRGRPGFGRGGGGYGAAQSSSPGYCGLGGNSTAAAESCGSSCSCTPPILPTRRYLWGDLNKQEGFCWLLIKNITAATVVLIVTLAPRHFFFFPPLLQLRVLSLQATIGYSSPAEYGVLADLRLSMEEYSVFGSMLAVGGMIGALMSGKTADYFGHRIGNIFIAEITPKNLRGGLMSLNSWMTGSGVAIVYLIGSVVKWRGLALIGSIPCLLQILCLFFIPESPRWLVKNGREKEFEGVLQRLRGKKADISPEAAEIKEYVEFIQLLSENKFLDLFQKKYARPITVSRMLETFQVAVGLMILSQFSGLTGYTFYMTNIFVLAGISSEAGYVTLAVVKIMSTTLAIFLIDKSGRRTLLMVSAAGTCLGSLLTGFSFSLQVPRQHCLIELLVYLVSFNLGISGIPWIIMSEIFPINVKGSAGSLCVLIYWISSWAVSYTFNFLLEWSSTGISSEVGYVTLAVVKVLSTTSAIFLIDKSGRRTLLMVSAAGTCLGSLLTGFSFSLQVPRQHCLIELLVYFVSFNLGISGRPWIIMSEIFPINVKGSAGSLCVLIYWISSWAVSYTFNFLLEWSSTGTFVIFAAVSALGFLFTVMLVPETKGRSLEELQASVTTVLR</sequence>
<feature type="binding site" evidence="18">
    <location>
        <position position="901"/>
    </location>
    <ligand>
        <name>ATP</name>
        <dbReference type="ChEBI" id="CHEBI:30616"/>
    </ligand>
</feature>
<comment type="subcellular location">
    <subcellularLocation>
        <location evidence="2">Cytoplasm</location>
    </subcellularLocation>
    <subcellularLocation>
        <location evidence="1">Membrane</location>
        <topology evidence="1">Multi-pass membrane protein</topology>
    </subcellularLocation>
</comment>
<feature type="transmembrane region" description="Helical" evidence="21">
    <location>
        <begin position="1824"/>
        <end position="1843"/>
    </location>
</feature>
<dbReference type="PANTHER" id="PTHR12146:SF27">
    <property type="entry name" value="SMALL RIBOSOMAL SUBUNIT PROTEIN ES10X"/>
    <property type="match status" value="1"/>
</dbReference>
<dbReference type="Gene3D" id="1.20.1250.20">
    <property type="entry name" value="MFS general substrate transporter like domains"/>
    <property type="match status" value="2"/>
</dbReference>
<accession>A0A835K6D3</accession>
<evidence type="ECO:0000256" key="18">
    <source>
        <dbReference type="PROSITE-ProRule" id="PRU10141"/>
    </source>
</evidence>
<dbReference type="Gene3D" id="1.10.510.10">
    <property type="entry name" value="Transferase(Phosphotransferase) domain 1"/>
    <property type="match status" value="1"/>
</dbReference>
<keyword evidence="19" id="KW-0175">Coiled coil</keyword>
<evidence type="ECO:0000256" key="20">
    <source>
        <dbReference type="SAM" id="MobiDB-lite"/>
    </source>
</evidence>
<dbReference type="PROSITE" id="PS00107">
    <property type="entry name" value="PROTEIN_KINASE_ATP"/>
    <property type="match status" value="1"/>
</dbReference>
<dbReference type="CDD" id="cd17358">
    <property type="entry name" value="MFS_GLUT6_8_Class3_like"/>
    <property type="match status" value="1"/>
</dbReference>
<name>A0A835K6D3_9ROSI</name>
<dbReference type="InterPro" id="IPR008271">
    <property type="entry name" value="Ser/Thr_kinase_AS"/>
</dbReference>
<evidence type="ECO:0000256" key="14">
    <source>
        <dbReference type="ARBA" id="ARBA00023136"/>
    </source>
</evidence>
<keyword evidence="13 21" id="KW-1133">Transmembrane helix</keyword>
<evidence type="ECO:0000256" key="11">
    <source>
        <dbReference type="ARBA" id="ARBA00022840"/>
    </source>
</evidence>
<comment type="similarity">
    <text evidence="3">Belongs to the eukaryotic ribosomal protein eS10 family.</text>
</comment>
<feature type="coiled-coil region" evidence="19">
    <location>
        <begin position="479"/>
        <end position="552"/>
    </location>
</feature>
<dbReference type="GO" id="GO:0005524">
    <property type="term" value="F:ATP binding"/>
    <property type="evidence" value="ECO:0007669"/>
    <property type="project" value="UniProtKB-UniRule"/>
</dbReference>
<dbReference type="GO" id="GO:0051119">
    <property type="term" value="F:sugar transmembrane transporter activity"/>
    <property type="evidence" value="ECO:0007669"/>
    <property type="project" value="InterPro"/>
</dbReference>
<dbReference type="InterPro" id="IPR036259">
    <property type="entry name" value="MFS_trans_sf"/>
</dbReference>
<evidence type="ECO:0000256" key="5">
    <source>
        <dbReference type="ARBA" id="ARBA00022490"/>
    </source>
</evidence>
<dbReference type="PANTHER" id="PTHR12146">
    <property type="entry name" value="40S RIBOSOMAL PROTEIN S10"/>
    <property type="match status" value="1"/>
</dbReference>
<dbReference type="InterPro" id="IPR011009">
    <property type="entry name" value="Kinase-like_dom_sf"/>
</dbReference>
<dbReference type="PROSITE" id="PS50850">
    <property type="entry name" value="MFS"/>
    <property type="match status" value="1"/>
</dbReference>
<evidence type="ECO:0000259" key="22">
    <source>
        <dbReference type="PROSITE" id="PS50011"/>
    </source>
</evidence>
<keyword evidence="7" id="KW-0808">Transferase</keyword>
<keyword evidence="8 21" id="KW-0812">Transmembrane</keyword>
<feature type="transmembrane region" description="Helical" evidence="21">
    <location>
        <begin position="1730"/>
        <end position="1752"/>
    </location>
</feature>
<dbReference type="Gene3D" id="3.30.200.20">
    <property type="entry name" value="Phosphorylase Kinase, domain 1"/>
    <property type="match status" value="1"/>
</dbReference>
<feature type="region of interest" description="Disordered" evidence="20">
    <location>
        <begin position="1251"/>
        <end position="1314"/>
    </location>
</feature>
<dbReference type="Pfam" id="PF19160">
    <property type="entry name" value="SPARK"/>
    <property type="match status" value="1"/>
</dbReference>
<feature type="domain" description="Protein kinase" evidence="22">
    <location>
        <begin position="873"/>
        <end position="1145"/>
    </location>
</feature>
<dbReference type="GO" id="GO:0003723">
    <property type="term" value="F:RNA binding"/>
    <property type="evidence" value="ECO:0007669"/>
    <property type="project" value="TreeGrafter"/>
</dbReference>
<keyword evidence="11 18" id="KW-0067">ATP-binding</keyword>
<keyword evidence="5" id="KW-0963">Cytoplasm</keyword>
<feature type="transmembrane region" description="Helical" evidence="21">
    <location>
        <begin position="1639"/>
        <end position="1659"/>
    </location>
</feature>
<feature type="transmembrane region" description="Helical" evidence="21">
    <location>
        <begin position="801"/>
        <end position="823"/>
    </location>
</feature>
<feature type="transmembrane region" description="Helical" evidence="21">
    <location>
        <begin position="1377"/>
        <end position="1397"/>
    </location>
</feature>
<dbReference type="SUPFAM" id="SSF56112">
    <property type="entry name" value="Protein kinase-like (PK-like)"/>
    <property type="match status" value="1"/>
</dbReference>
<feature type="compositionally biased region" description="Basic and acidic residues" evidence="20">
    <location>
        <begin position="164"/>
        <end position="184"/>
    </location>
</feature>
<comment type="caution">
    <text evidence="24">The sequence shown here is derived from an EMBL/GenBank/DDBJ whole genome shotgun (WGS) entry which is preliminary data.</text>
</comment>
<evidence type="ECO:0000256" key="1">
    <source>
        <dbReference type="ARBA" id="ARBA00004141"/>
    </source>
</evidence>
<feature type="transmembrane region" description="Helical" evidence="21">
    <location>
        <begin position="1606"/>
        <end position="1627"/>
    </location>
</feature>
<feature type="region of interest" description="Disordered" evidence="20">
    <location>
        <begin position="1"/>
        <end position="21"/>
    </location>
</feature>
<dbReference type="FunFam" id="1.10.10.10:FF:000025">
    <property type="entry name" value="40S ribosomal protein S10"/>
    <property type="match status" value="2"/>
</dbReference>
<dbReference type="OrthoDB" id="780646at2759"/>
<dbReference type="FunFam" id="1.10.510.10:FF:001023">
    <property type="entry name" value="Os07g0541700 protein"/>
    <property type="match status" value="1"/>
</dbReference>
<evidence type="ECO:0000256" key="15">
    <source>
        <dbReference type="ARBA" id="ARBA00023274"/>
    </source>
</evidence>
<evidence type="ECO:0000256" key="3">
    <source>
        <dbReference type="ARBA" id="ARBA00007278"/>
    </source>
</evidence>
<dbReference type="InterPro" id="IPR005326">
    <property type="entry name" value="Plectin_eS10_N"/>
</dbReference>
<dbReference type="GO" id="GO:0004674">
    <property type="term" value="F:protein serine/threonine kinase activity"/>
    <property type="evidence" value="ECO:0007669"/>
    <property type="project" value="UniProtKB-KW"/>
</dbReference>
<feature type="compositionally biased region" description="Basic and acidic residues" evidence="20">
    <location>
        <begin position="1269"/>
        <end position="1290"/>
    </location>
</feature>
<keyword evidence="12" id="KW-0689">Ribosomal protein</keyword>
<dbReference type="FunFam" id="3.30.200.20:FF:000015">
    <property type="entry name" value="Somatic embryogenesis receptor kinase 1"/>
    <property type="match status" value="1"/>
</dbReference>
<dbReference type="InterPro" id="IPR005828">
    <property type="entry name" value="MFS_sugar_transport-like"/>
</dbReference>
<dbReference type="InterPro" id="IPR000719">
    <property type="entry name" value="Prot_kinase_dom"/>
</dbReference>
<evidence type="ECO:0000256" key="8">
    <source>
        <dbReference type="ARBA" id="ARBA00022692"/>
    </source>
</evidence>
<dbReference type="InterPro" id="IPR043891">
    <property type="entry name" value="SPARK"/>
</dbReference>
<dbReference type="Gene3D" id="1.10.10.10">
    <property type="entry name" value="Winged helix-like DNA-binding domain superfamily/Winged helix DNA-binding domain"/>
    <property type="match status" value="2"/>
</dbReference>
<dbReference type="Pfam" id="PF00069">
    <property type="entry name" value="Pkinase"/>
    <property type="match status" value="1"/>
</dbReference>
<evidence type="ECO:0000256" key="2">
    <source>
        <dbReference type="ARBA" id="ARBA00004496"/>
    </source>
</evidence>
<feature type="transmembrane region" description="Helical" evidence="21">
    <location>
        <begin position="1510"/>
        <end position="1531"/>
    </location>
</feature>
<evidence type="ECO:0000259" key="23">
    <source>
        <dbReference type="PROSITE" id="PS50850"/>
    </source>
</evidence>
<comment type="catalytic activity">
    <reaction evidence="16">
        <text>L-threonyl-[protein] + ATP = O-phospho-L-threonyl-[protein] + ADP + H(+)</text>
        <dbReference type="Rhea" id="RHEA:46608"/>
        <dbReference type="Rhea" id="RHEA-COMP:11060"/>
        <dbReference type="Rhea" id="RHEA-COMP:11605"/>
        <dbReference type="ChEBI" id="CHEBI:15378"/>
        <dbReference type="ChEBI" id="CHEBI:30013"/>
        <dbReference type="ChEBI" id="CHEBI:30616"/>
        <dbReference type="ChEBI" id="CHEBI:61977"/>
        <dbReference type="ChEBI" id="CHEBI:456216"/>
        <dbReference type="EC" id="2.7.11.1"/>
    </reaction>
</comment>
<evidence type="ECO:0000256" key="12">
    <source>
        <dbReference type="ARBA" id="ARBA00022980"/>
    </source>
</evidence>
<evidence type="ECO:0000313" key="25">
    <source>
        <dbReference type="Proteomes" id="UP000657918"/>
    </source>
</evidence>
<protein>
    <recommendedName>
        <fullName evidence="4">non-specific serine/threonine protein kinase</fullName>
        <ecNumber evidence="4">2.7.11.1</ecNumber>
    </recommendedName>
</protein>
<evidence type="ECO:0000313" key="24">
    <source>
        <dbReference type="EMBL" id="KAF9681640.1"/>
    </source>
</evidence>
<feature type="region of interest" description="Disordered" evidence="20">
    <location>
        <begin position="460"/>
        <end position="479"/>
    </location>
</feature>
<evidence type="ECO:0000256" key="4">
    <source>
        <dbReference type="ARBA" id="ARBA00012513"/>
    </source>
</evidence>
<dbReference type="GO" id="GO:0022627">
    <property type="term" value="C:cytosolic small ribosomal subunit"/>
    <property type="evidence" value="ECO:0007669"/>
    <property type="project" value="TreeGrafter"/>
</dbReference>
<dbReference type="InterPro" id="IPR020846">
    <property type="entry name" value="MFS_dom"/>
</dbReference>
<dbReference type="EMBL" id="JADGMS010000005">
    <property type="protein sequence ID" value="KAF9681640.1"/>
    <property type="molecule type" value="Genomic_DNA"/>
</dbReference>
<reference evidence="24 25" key="1">
    <citation type="submission" date="2020-10" db="EMBL/GenBank/DDBJ databases">
        <title>Plant Genome Project.</title>
        <authorList>
            <person name="Zhang R.-G."/>
        </authorList>
    </citation>
    <scope>NUCLEOTIDE SEQUENCE [LARGE SCALE GENOMIC DNA]</scope>
    <source>
        <strain evidence="24">FAFU-HL-1</strain>
        <tissue evidence="24">Leaf</tissue>
    </source>
</reference>
<organism evidence="24 25">
    <name type="scientific">Salix dunnii</name>
    <dbReference type="NCBI Taxonomy" id="1413687"/>
    <lineage>
        <taxon>Eukaryota</taxon>
        <taxon>Viridiplantae</taxon>
        <taxon>Streptophyta</taxon>
        <taxon>Embryophyta</taxon>
        <taxon>Tracheophyta</taxon>
        <taxon>Spermatophyta</taxon>
        <taxon>Magnoliopsida</taxon>
        <taxon>eudicotyledons</taxon>
        <taxon>Gunneridae</taxon>
        <taxon>Pentapetalae</taxon>
        <taxon>rosids</taxon>
        <taxon>fabids</taxon>
        <taxon>Malpighiales</taxon>
        <taxon>Salicaceae</taxon>
        <taxon>Saliceae</taxon>
        <taxon>Salix</taxon>
    </lineage>
</organism>
<dbReference type="SMART" id="SM00220">
    <property type="entry name" value="S_TKc"/>
    <property type="match status" value="1"/>
</dbReference>
<evidence type="ECO:0000256" key="21">
    <source>
        <dbReference type="SAM" id="Phobius"/>
    </source>
</evidence>
<keyword evidence="25" id="KW-1185">Reference proteome</keyword>
<keyword evidence="10" id="KW-0418">Kinase</keyword>
<proteinExistence type="inferred from homology"/>
<dbReference type="Pfam" id="PF00083">
    <property type="entry name" value="Sugar_tr"/>
    <property type="match status" value="2"/>
</dbReference>
<feature type="transmembrane region" description="Helical" evidence="21">
    <location>
        <begin position="1440"/>
        <end position="1459"/>
    </location>
</feature>
<keyword evidence="14 21" id="KW-0472">Membrane</keyword>
<feature type="transmembrane region" description="Helical" evidence="21">
    <location>
        <begin position="1886"/>
        <end position="1904"/>
    </location>
</feature>
<evidence type="ECO:0000256" key="10">
    <source>
        <dbReference type="ARBA" id="ARBA00022777"/>
    </source>
</evidence>
<evidence type="ECO:0000256" key="13">
    <source>
        <dbReference type="ARBA" id="ARBA00022989"/>
    </source>
</evidence>
<evidence type="ECO:0000256" key="9">
    <source>
        <dbReference type="ARBA" id="ARBA00022741"/>
    </source>
</evidence>
<keyword evidence="6" id="KW-0723">Serine/threonine-protein kinase</keyword>
<feature type="domain" description="Major facilitator superfamily (MFS) profile" evidence="23">
    <location>
        <begin position="1328"/>
        <end position="1908"/>
    </location>
</feature>
<evidence type="ECO:0000256" key="7">
    <source>
        <dbReference type="ARBA" id="ARBA00022679"/>
    </source>
</evidence>